<sequence>PAPTQPISPILFQPHSTHDITILWTNIDARSNFLTFRKESRGPIERILQDFASVLQSGVIDEVVSVNASRNMFCVVVACRRDREDGVMEQIFSVT</sequence>
<evidence type="ECO:0000313" key="2">
    <source>
        <dbReference type="Proteomes" id="UP000813461"/>
    </source>
</evidence>
<dbReference type="Proteomes" id="UP000813461">
    <property type="component" value="Unassembled WGS sequence"/>
</dbReference>
<name>A0A8K0QTM0_9PLEO</name>
<keyword evidence="2" id="KW-1185">Reference proteome</keyword>
<protein>
    <submittedName>
        <fullName evidence="1">Uncharacterized protein</fullName>
    </submittedName>
</protein>
<proteinExistence type="predicted"/>
<comment type="caution">
    <text evidence="1">The sequence shown here is derived from an EMBL/GenBank/DDBJ whole genome shotgun (WGS) entry which is preliminary data.</text>
</comment>
<evidence type="ECO:0000313" key="1">
    <source>
        <dbReference type="EMBL" id="KAH7071600.1"/>
    </source>
</evidence>
<dbReference type="EMBL" id="JAGMVJ010000024">
    <property type="protein sequence ID" value="KAH7071600.1"/>
    <property type="molecule type" value="Genomic_DNA"/>
</dbReference>
<feature type="non-terminal residue" evidence="1">
    <location>
        <position position="1"/>
    </location>
</feature>
<gene>
    <name evidence="1" type="ORF">FB567DRAFT_455249</name>
</gene>
<accession>A0A8K0QTM0</accession>
<dbReference type="AlphaFoldDB" id="A0A8K0QTM0"/>
<reference evidence="1" key="1">
    <citation type="journal article" date="2021" name="Nat. Commun.">
        <title>Genetic determinants of endophytism in the Arabidopsis root mycobiome.</title>
        <authorList>
            <person name="Mesny F."/>
            <person name="Miyauchi S."/>
            <person name="Thiergart T."/>
            <person name="Pickel B."/>
            <person name="Atanasova L."/>
            <person name="Karlsson M."/>
            <person name="Huettel B."/>
            <person name="Barry K.W."/>
            <person name="Haridas S."/>
            <person name="Chen C."/>
            <person name="Bauer D."/>
            <person name="Andreopoulos W."/>
            <person name="Pangilinan J."/>
            <person name="LaButti K."/>
            <person name="Riley R."/>
            <person name="Lipzen A."/>
            <person name="Clum A."/>
            <person name="Drula E."/>
            <person name="Henrissat B."/>
            <person name="Kohler A."/>
            <person name="Grigoriev I.V."/>
            <person name="Martin F.M."/>
            <person name="Hacquard S."/>
        </authorList>
    </citation>
    <scope>NUCLEOTIDE SEQUENCE</scope>
    <source>
        <strain evidence="1">MPI-SDFR-AT-0120</strain>
    </source>
</reference>
<dbReference type="OrthoDB" id="5214444at2759"/>
<organism evidence="1 2">
    <name type="scientific">Paraphoma chrysanthemicola</name>
    <dbReference type="NCBI Taxonomy" id="798071"/>
    <lineage>
        <taxon>Eukaryota</taxon>
        <taxon>Fungi</taxon>
        <taxon>Dikarya</taxon>
        <taxon>Ascomycota</taxon>
        <taxon>Pezizomycotina</taxon>
        <taxon>Dothideomycetes</taxon>
        <taxon>Pleosporomycetidae</taxon>
        <taxon>Pleosporales</taxon>
        <taxon>Pleosporineae</taxon>
        <taxon>Phaeosphaeriaceae</taxon>
        <taxon>Paraphoma</taxon>
    </lineage>
</organism>